<dbReference type="AlphaFoldDB" id="A0A1K1RMG8"/>
<dbReference type="Gene3D" id="3.30.1360.40">
    <property type="match status" value="1"/>
</dbReference>
<sequence length="324" mass="35950">MTPAIIATPEPAAGHPRVTYRTAGDRALMVEYGQPFPVDLAANFFAHAAARHLTAHPVRGVLEIASGLRSLTVYYEPSAIKQENVVTALEEVHRALPEPRSIVLPSRRLKLPIAFDDSASREAVHRYRVSTRPDAPNVVDGTNVDYIVRYNGLPDREALYSRVLESLWWNAFTGFYPGLPSLLPLDPRSEIVAPKYNPARGWTPEGAVALGGPCIVIHPIESPGSYQIFGRTVPISQLTRNPRTHRVDPALIHPGDRISFFRVTEAELIELRRQAFAGSYDYDVEPGRFAAEEYFSTAAAPEVSTEAERRRAARHAAREMVKIP</sequence>
<organism evidence="5 6">
    <name type="scientific">Amycolatopsis australiensis</name>
    <dbReference type="NCBI Taxonomy" id="546364"/>
    <lineage>
        <taxon>Bacteria</taxon>
        <taxon>Bacillati</taxon>
        <taxon>Actinomycetota</taxon>
        <taxon>Actinomycetes</taxon>
        <taxon>Pseudonocardiales</taxon>
        <taxon>Pseudonocardiaceae</taxon>
        <taxon>Amycolatopsis</taxon>
    </lineage>
</organism>
<keyword evidence="3" id="KW-0067">ATP-binding</keyword>
<feature type="domain" description="Carboxyltransferase" evidence="4">
    <location>
        <begin position="18"/>
        <end position="252"/>
    </location>
</feature>
<keyword evidence="6" id="KW-1185">Reference proteome</keyword>
<name>A0A1K1RMG8_9PSEU</name>
<dbReference type="PANTHER" id="PTHR34698">
    <property type="entry name" value="5-OXOPROLINASE SUBUNIT B"/>
    <property type="match status" value="1"/>
</dbReference>
<dbReference type="Pfam" id="PF02682">
    <property type="entry name" value="CT_C_D"/>
    <property type="match status" value="1"/>
</dbReference>
<dbReference type="InterPro" id="IPR010016">
    <property type="entry name" value="PxpB"/>
</dbReference>
<dbReference type="Proteomes" id="UP000182740">
    <property type="component" value="Unassembled WGS sequence"/>
</dbReference>
<dbReference type="RefSeq" id="WP_072477339.1">
    <property type="nucleotide sequence ID" value="NZ_FPJG01000006.1"/>
</dbReference>
<evidence type="ECO:0000313" key="6">
    <source>
        <dbReference type="Proteomes" id="UP000182740"/>
    </source>
</evidence>
<dbReference type="GO" id="GO:0005524">
    <property type="term" value="F:ATP binding"/>
    <property type="evidence" value="ECO:0007669"/>
    <property type="project" value="UniProtKB-KW"/>
</dbReference>
<dbReference type="SMART" id="SM00796">
    <property type="entry name" value="AHS1"/>
    <property type="match status" value="1"/>
</dbReference>
<dbReference type="EMBL" id="FPJG01000006">
    <property type="protein sequence ID" value="SFW73122.1"/>
    <property type="molecule type" value="Genomic_DNA"/>
</dbReference>
<dbReference type="InterPro" id="IPR029000">
    <property type="entry name" value="Cyclophilin-like_dom_sf"/>
</dbReference>
<dbReference type="GO" id="GO:0016787">
    <property type="term" value="F:hydrolase activity"/>
    <property type="evidence" value="ECO:0007669"/>
    <property type="project" value="UniProtKB-KW"/>
</dbReference>
<dbReference type="InterPro" id="IPR003833">
    <property type="entry name" value="CT_C_D"/>
</dbReference>
<reference evidence="6" key="1">
    <citation type="submission" date="2016-11" db="EMBL/GenBank/DDBJ databases">
        <authorList>
            <person name="Varghese N."/>
            <person name="Submissions S."/>
        </authorList>
    </citation>
    <scope>NUCLEOTIDE SEQUENCE [LARGE SCALE GENOMIC DNA]</scope>
    <source>
        <strain evidence="6">DSM 44671</strain>
    </source>
</reference>
<dbReference type="SUPFAM" id="SSF50891">
    <property type="entry name" value="Cyclophilin-like"/>
    <property type="match status" value="1"/>
</dbReference>
<dbReference type="SUPFAM" id="SSF160467">
    <property type="entry name" value="PH0987 N-terminal domain-like"/>
    <property type="match status" value="1"/>
</dbReference>
<evidence type="ECO:0000256" key="3">
    <source>
        <dbReference type="ARBA" id="ARBA00022840"/>
    </source>
</evidence>
<gene>
    <name evidence="5" type="ORF">SAMN04489730_3562</name>
</gene>
<proteinExistence type="predicted"/>
<dbReference type="PANTHER" id="PTHR34698:SF2">
    <property type="entry name" value="5-OXOPROLINASE SUBUNIT B"/>
    <property type="match status" value="1"/>
</dbReference>
<dbReference type="Gene3D" id="2.40.100.10">
    <property type="entry name" value="Cyclophilin-like"/>
    <property type="match status" value="1"/>
</dbReference>
<keyword evidence="2 5" id="KW-0378">Hydrolase</keyword>
<evidence type="ECO:0000256" key="2">
    <source>
        <dbReference type="ARBA" id="ARBA00022801"/>
    </source>
</evidence>
<evidence type="ECO:0000313" key="5">
    <source>
        <dbReference type="EMBL" id="SFW73122.1"/>
    </source>
</evidence>
<dbReference type="STRING" id="546364.SAMN04489730_3562"/>
<evidence type="ECO:0000256" key="1">
    <source>
        <dbReference type="ARBA" id="ARBA00022741"/>
    </source>
</evidence>
<protein>
    <submittedName>
        <fullName evidence="5">Allophanate hydrolase subunit 1</fullName>
    </submittedName>
</protein>
<keyword evidence="1" id="KW-0547">Nucleotide-binding</keyword>
<evidence type="ECO:0000259" key="4">
    <source>
        <dbReference type="SMART" id="SM00796"/>
    </source>
</evidence>
<accession>A0A1K1RMG8</accession>